<dbReference type="InterPro" id="IPR015943">
    <property type="entry name" value="WD40/YVTN_repeat-like_dom_sf"/>
</dbReference>
<sequence>MKLQGVHNGRLYASHGRSILRERTSGSFETLGRLPNPLTGLDALQYSLKTTQPWKSVVGWFVGAYQTTNVWPITDTVLLATAGRQLFVSHNGGKDWRVSIELPPSSGLTGVLLPAVCVHDAAIYLGEYPLADDAVPRVRRSKDAGRTWATVLELSDVRHIHSVQVDPYTGDIWMTTGDTDEECYIGRLRNGRFEIVGGGDQRWRAVELVFTPSSIIWGMDCVYTERNHVFQLERDEISSSGTPHIESVTTVPNSIYFGTSLIVDGTQWVVFSTAAEAGGDSTAPDGLTNETGNESKTAMVIASPATSEFTEWYEIERFQTRRRPVEYIDYKQYLPSANAYIFLAADDDRGLFINPYNTATDHGRIIDIQPKTFNRLTKANPVNQSK</sequence>
<accession>A0ABD5YIG0</accession>
<reference evidence="1 2" key="1">
    <citation type="journal article" date="2019" name="Int. J. Syst. Evol. Microbiol.">
        <title>The Global Catalogue of Microorganisms (GCM) 10K type strain sequencing project: providing services to taxonomists for standard genome sequencing and annotation.</title>
        <authorList>
            <consortium name="The Broad Institute Genomics Platform"/>
            <consortium name="The Broad Institute Genome Sequencing Center for Infectious Disease"/>
            <person name="Wu L."/>
            <person name="Ma J."/>
        </authorList>
    </citation>
    <scope>NUCLEOTIDE SEQUENCE [LARGE SCALE GENOMIC DNA]</scope>
    <source>
        <strain evidence="1 2">RDMS1</strain>
    </source>
</reference>
<dbReference type="SUPFAM" id="SSF110296">
    <property type="entry name" value="Oligoxyloglucan reducing end-specific cellobiohydrolase"/>
    <property type="match status" value="1"/>
</dbReference>
<dbReference type="EMBL" id="JBHTAX010000001">
    <property type="protein sequence ID" value="MFC7189058.1"/>
    <property type="molecule type" value="Genomic_DNA"/>
</dbReference>
<dbReference type="GO" id="GO:0016787">
    <property type="term" value="F:hydrolase activity"/>
    <property type="evidence" value="ECO:0007669"/>
    <property type="project" value="UniProtKB-KW"/>
</dbReference>
<dbReference type="Proteomes" id="UP001596417">
    <property type="component" value="Unassembled WGS sequence"/>
</dbReference>
<evidence type="ECO:0000313" key="1">
    <source>
        <dbReference type="EMBL" id="MFC7189058.1"/>
    </source>
</evidence>
<dbReference type="Gene3D" id="2.130.10.10">
    <property type="entry name" value="YVTN repeat-like/Quinoprotein amine dehydrogenase"/>
    <property type="match status" value="1"/>
</dbReference>
<dbReference type="RefSeq" id="WP_264555165.1">
    <property type="nucleotide sequence ID" value="NZ_CP109979.1"/>
</dbReference>
<dbReference type="AlphaFoldDB" id="A0ABD5YIG0"/>
<keyword evidence="2" id="KW-1185">Reference proteome</keyword>
<name>A0ABD5YIG0_9EURY</name>
<protein>
    <submittedName>
        <fullName evidence="1">Glycosyl hydrolase</fullName>
    </submittedName>
</protein>
<dbReference type="GeneID" id="76198617"/>
<organism evidence="1 2">
    <name type="scientific">Halocatena marina</name>
    <dbReference type="NCBI Taxonomy" id="2934937"/>
    <lineage>
        <taxon>Archaea</taxon>
        <taxon>Methanobacteriati</taxon>
        <taxon>Methanobacteriota</taxon>
        <taxon>Stenosarchaea group</taxon>
        <taxon>Halobacteria</taxon>
        <taxon>Halobacteriales</taxon>
        <taxon>Natronomonadaceae</taxon>
        <taxon>Halocatena</taxon>
    </lineage>
</organism>
<proteinExistence type="predicted"/>
<gene>
    <name evidence="1" type="ORF">ACFQL7_03800</name>
</gene>
<comment type="caution">
    <text evidence="1">The sequence shown here is derived from an EMBL/GenBank/DDBJ whole genome shotgun (WGS) entry which is preliminary data.</text>
</comment>
<evidence type="ECO:0000313" key="2">
    <source>
        <dbReference type="Proteomes" id="UP001596417"/>
    </source>
</evidence>
<keyword evidence="1" id="KW-0378">Hydrolase</keyword>